<evidence type="ECO:0000313" key="2">
    <source>
        <dbReference type="EMBL" id="GJN30463.1"/>
    </source>
</evidence>
<evidence type="ECO:0000313" key="3">
    <source>
        <dbReference type="Proteomes" id="UP001054889"/>
    </source>
</evidence>
<dbReference type="EMBL" id="BQKI01000082">
    <property type="protein sequence ID" value="GJN30463.1"/>
    <property type="molecule type" value="Genomic_DNA"/>
</dbReference>
<reference evidence="2" key="1">
    <citation type="journal article" date="2018" name="DNA Res.">
        <title>Multiple hybrid de novo genome assembly of finger millet, an orphan allotetraploid crop.</title>
        <authorList>
            <person name="Hatakeyama M."/>
            <person name="Aluri S."/>
            <person name="Balachadran M.T."/>
            <person name="Sivarajan S.R."/>
            <person name="Patrignani A."/>
            <person name="Gruter S."/>
            <person name="Poveda L."/>
            <person name="Shimizu-Inatsugi R."/>
            <person name="Baeten J."/>
            <person name="Francoijs K.J."/>
            <person name="Nataraja K.N."/>
            <person name="Reddy Y.A.N."/>
            <person name="Phadnis S."/>
            <person name="Ravikumar R.L."/>
            <person name="Schlapbach R."/>
            <person name="Sreeman S.M."/>
            <person name="Shimizu K.K."/>
        </authorList>
    </citation>
    <scope>NUCLEOTIDE SEQUENCE</scope>
</reference>
<keyword evidence="3" id="KW-1185">Reference proteome</keyword>
<name>A0AAV5F484_ELECO</name>
<protein>
    <submittedName>
        <fullName evidence="2">Uncharacterized protein</fullName>
    </submittedName>
</protein>
<organism evidence="2 3">
    <name type="scientific">Eleusine coracana subsp. coracana</name>
    <dbReference type="NCBI Taxonomy" id="191504"/>
    <lineage>
        <taxon>Eukaryota</taxon>
        <taxon>Viridiplantae</taxon>
        <taxon>Streptophyta</taxon>
        <taxon>Embryophyta</taxon>
        <taxon>Tracheophyta</taxon>
        <taxon>Spermatophyta</taxon>
        <taxon>Magnoliopsida</taxon>
        <taxon>Liliopsida</taxon>
        <taxon>Poales</taxon>
        <taxon>Poaceae</taxon>
        <taxon>PACMAD clade</taxon>
        <taxon>Chloridoideae</taxon>
        <taxon>Cynodonteae</taxon>
        <taxon>Eleusininae</taxon>
        <taxon>Eleusine</taxon>
    </lineage>
</organism>
<feature type="compositionally biased region" description="Low complexity" evidence="1">
    <location>
        <begin position="68"/>
        <end position="80"/>
    </location>
</feature>
<evidence type="ECO:0000256" key="1">
    <source>
        <dbReference type="SAM" id="MobiDB-lite"/>
    </source>
</evidence>
<feature type="region of interest" description="Disordered" evidence="1">
    <location>
        <begin position="25"/>
        <end position="94"/>
    </location>
</feature>
<dbReference type="AlphaFoldDB" id="A0AAV5F484"/>
<proteinExistence type="predicted"/>
<sequence>MSRSAATGMARQKAACLVIAASISSADPPSGRDLLADGVAAEGRTASARRTAPAPRPRTPACTPPSSPQHAHTSHSSASATDHHGRGHLLPCRRRGHVDTMPKDNPIKGFACFLVLYCCG</sequence>
<feature type="compositionally biased region" description="Low complexity" evidence="1">
    <location>
        <begin position="44"/>
        <end position="53"/>
    </location>
</feature>
<reference evidence="2" key="2">
    <citation type="submission" date="2021-12" db="EMBL/GenBank/DDBJ databases">
        <title>Resequencing data analysis of finger millet.</title>
        <authorList>
            <person name="Hatakeyama M."/>
            <person name="Aluri S."/>
            <person name="Balachadran M.T."/>
            <person name="Sivarajan S.R."/>
            <person name="Poveda L."/>
            <person name="Shimizu-Inatsugi R."/>
            <person name="Schlapbach R."/>
            <person name="Sreeman S.M."/>
            <person name="Shimizu K.K."/>
        </authorList>
    </citation>
    <scope>NUCLEOTIDE SEQUENCE</scope>
</reference>
<accession>A0AAV5F484</accession>
<feature type="compositionally biased region" description="Pro residues" evidence="1">
    <location>
        <begin position="54"/>
        <end position="67"/>
    </location>
</feature>
<feature type="compositionally biased region" description="Basic residues" evidence="1">
    <location>
        <begin position="85"/>
        <end position="94"/>
    </location>
</feature>
<gene>
    <name evidence="2" type="primary">gb18771</name>
    <name evidence="2" type="ORF">PR202_gb18771</name>
</gene>
<dbReference type="Proteomes" id="UP001054889">
    <property type="component" value="Unassembled WGS sequence"/>
</dbReference>
<comment type="caution">
    <text evidence="2">The sequence shown here is derived from an EMBL/GenBank/DDBJ whole genome shotgun (WGS) entry which is preliminary data.</text>
</comment>